<dbReference type="InParanoid" id="F4WM50"/>
<accession>F4WM50</accession>
<dbReference type="AlphaFoldDB" id="F4WM50"/>
<reference evidence="1" key="1">
    <citation type="submission" date="2011-02" db="EMBL/GenBank/DDBJ databases">
        <title>The genome of the leaf-cutting ant Acromyrmex echinatior suggests key adaptations to social evolution and fungus farming.</title>
        <authorList>
            <person name="Nygaard S."/>
            <person name="Zhang G."/>
        </authorList>
    </citation>
    <scope>NUCLEOTIDE SEQUENCE</scope>
</reference>
<gene>
    <name evidence="1" type="ORF">G5I_06883</name>
</gene>
<keyword evidence="2" id="KW-1185">Reference proteome</keyword>
<evidence type="ECO:0000313" key="2">
    <source>
        <dbReference type="Proteomes" id="UP000007755"/>
    </source>
</evidence>
<evidence type="ECO:0000313" key="1">
    <source>
        <dbReference type="EMBL" id="EGI64694.1"/>
    </source>
</evidence>
<dbReference type="Proteomes" id="UP000007755">
    <property type="component" value="Unassembled WGS sequence"/>
</dbReference>
<organism evidence="2">
    <name type="scientific">Acromyrmex echinatior</name>
    <name type="common">Panamanian leafcutter ant</name>
    <name type="synonym">Acromyrmex octospinosus echinatior</name>
    <dbReference type="NCBI Taxonomy" id="103372"/>
    <lineage>
        <taxon>Eukaryota</taxon>
        <taxon>Metazoa</taxon>
        <taxon>Ecdysozoa</taxon>
        <taxon>Arthropoda</taxon>
        <taxon>Hexapoda</taxon>
        <taxon>Insecta</taxon>
        <taxon>Pterygota</taxon>
        <taxon>Neoptera</taxon>
        <taxon>Endopterygota</taxon>
        <taxon>Hymenoptera</taxon>
        <taxon>Apocrita</taxon>
        <taxon>Aculeata</taxon>
        <taxon>Formicoidea</taxon>
        <taxon>Formicidae</taxon>
        <taxon>Myrmicinae</taxon>
        <taxon>Acromyrmex</taxon>
    </lineage>
</organism>
<name>F4WM50_ACREC</name>
<proteinExistence type="predicted"/>
<dbReference type="EMBL" id="GL888217">
    <property type="protein sequence ID" value="EGI64694.1"/>
    <property type="molecule type" value="Genomic_DNA"/>
</dbReference>
<protein>
    <submittedName>
        <fullName evidence="1">Uncharacterized protein</fullName>
    </submittedName>
</protein>
<sequence>MAVQESGAQAVECFVPPTKAHWSMKSFAGPPFAKSSSMRALLATSSRRGYLLSVILAFVNVYCCEASPHKCLSENCRGSKHLHIIGLPLPSPFSDRMVFKIEPGKYSFGVPSPGRVNSNINGGLIQRNAGEHLMRDADYTHP</sequence>